<accession>A0A8X6WF62</accession>
<dbReference type="InterPro" id="IPR036691">
    <property type="entry name" value="Endo/exonu/phosph_ase_sf"/>
</dbReference>
<evidence type="ECO:0000259" key="1">
    <source>
        <dbReference type="Pfam" id="PF14529"/>
    </source>
</evidence>
<evidence type="ECO:0000313" key="3">
    <source>
        <dbReference type="Proteomes" id="UP000887159"/>
    </source>
</evidence>
<gene>
    <name evidence="2" type="ORF">TNCV_4025301</name>
</gene>
<dbReference type="Proteomes" id="UP000887159">
    <property type="component" value="Unassembled WGS sequence"/>
</dbReference>
<sequence length="275" mass="30700">MYHPPDLKSLPTDLQDLFTVSTICLGDLNAKHPIWGCSTANPRGNELLKIIDDKCFSILNHGTATHFSYNYNTKEALDFSIASSDLGPSCEWTLLENLGSDHLPILFELKKEKTSAQNNEQPQTEQCNTTLSEYGNTAANDKQAADLLGLHYQKISRLNLSDEDRNIKIKTSCIVHGCRRGTSIFSRDFRVNELEATIGDSCLNKSPGPDAIHGQMIDHLVLSGRQIFVDIINCSWNKGQLPRDWRRATVIPIKKCGKTHDSPERYQSIALTSIA</sequence>
<reference evidence="2" key="1">
    <citation type="submission" date="2020-08" db="EMBL/GenBank/DDBJ databases">
        <title>Multicomponent nature underlies the extraordinary mechanical properties of spider dragline silk.</title>
        <authorList>
            <person name="Kono N."/>
            <person name="Nakamura H."/>
            <person name="Mori M."/>
            <person name="Yoshida Y."/>
            <person name="Ohtoshi R."/>
            <person name="Malay A.D."/>
            <person name="Moran D.A.P."/>
            <person name="Tomita M."/>
            <person name="Numata K."/>
            <person name="Arakawa K."/>
        </authorList>
    </citation>
    <scope>NUCLEOTIDE SEQUENCE</scope>
</reference>
<dbReference type="AlphaFoldDB" id="A0A8X6WF62"/>
<feature type="domain" description="Endonuclease/exonuclease/phosphatase" evidence="1">
    <location>
        <begin position="1"/>
        <end position="105"/>
    </location>
</feature>
<dbReference type="InterPro" id="IPR005135">
    <property type="entry name" value="Endo/exonuclease/phosphatase"/>
</dbReference>
<dbReference type="EMBL" id="BMAU01021405">
    <property type="protein sequence ID" value="GFY32906.1"/>
    <property type="molecule type" value="Genomic_DNA"/>
</dbReference>
<evidence type="ECO:0000313" key="2">
    <source>
        <dbReference type="EMBL" id="GFY32906.1"/>
    </source>
</evidence>
<dbReference type="GO" id="GO:0003824">
    <property type="term" value="F:catalytic activity"/>
    <property type="evidence" value="ECO:0007669"/>
    <property type="project" value="InterPro"/>
</dbReference>
<organism evidence="2 3">
    <name type="scientific">Trichonephila clavipes</name>
    <name type="common">Golden silk orbweaver</name>
    <name type="synonym">Nephila clavipes</name>
    <dbReference type="NCBI Taxonomy" id="2585209"/>
    <lineage>
        <taxon>Eukaryota</taxon>
        <taxon>Metazoa</taxon>
        <taxon>Ecdysozoa</taxon>
        <taxon>Arthropoda</taxon>
        <taxon>Chelicerata</taxon>
        <taxon>Arachnida</taxon>
        <taxon>Araneae</taxon>
        <taxon>Araneomorphae</taxon>
        <taxon>Entelegynae</taxon>
        <taxon>Araneoidea</taxon>
        <taxon>Nephilidae</taxon>
        <taxon>Trichonephila</taxon>
    </lineage>
</organism>
<proteinExistence type="predicted"/>
<dbReference type="Pfam" id="PF14529">
    <property type="entry name" value="Exo_endo_phos_2"/>
    <property type="match status" value="1"/>
</dbReference>
<dbReference type="PANTHER" id="PTHR33273:SF4">
    <property type="entry name" value="ENDONUCLEASE_EXONUCLEASE_PHOSPHATASE DOMAIN-CONTAINING PROTEIN"/>
    <property type="match status" value="1"/>
</dbReference>
<comment type="caution">
    <text evidence="2">The sequence shown here is derived from an EMBL/GenBank/DDBJ whole genome shotgun (WGS) entry which is preliminary data.</text>
</comment>
<dbReference type="PANTHER" id="PTHR33273">
    <property type="entry name" value="DOMAIN-CONTAINING PROTEIN, PUTATIVE-RELATED"/>
    <property type="match status" value="1"/>
</dbReference>
<protein>
    <recommendedName>
        <fullName evidence="1">Endonuclease/exonuclease/phosphatase domain-containing protein</fullName>
    </recommendedName>
</protein>
<name>A0A8X6WF62_TRICX</name>
<keyword evidence="3" id="KW-1185">Reference proteome</keyword>
<dbReference type="Gene3D" id="3.60.10.10">
    <property type="entry name" value="Endonuclease/exonuclease/phosphatase"/>
    <property type="match status" value="1"/>
</dbReference>
<dbReference type="SUPFAM" id="SSF56219">
    <property type="entry name" value="DNase I-like"/>
    <property type="match status" value="1"/>
</dbReference>